<proteinExistence type="predicted"/>
<evidence type="ECO:0000313" key="3">
    <source>
        <dbReference type="Proteomes" id="UP000014411"/>
    </source>
</evidence>
<dbReference type="RefSeq" id="WP_016553190.1">
    <property type="nucleotide sequence ID" value="NZ_AEYE02000007.1"/>
</dbReference>
<dbReference type="EMBL" id="AEYE02000007">
    <property type="protein sequence ID" value="EPE99297.1"/>
    <property type="molecule type" value="Genomic_DNA"/>
</dbReference>
<dbReference type="eggNOG" id="COG3631">
    <property type="taxonomic scope" value="Bacteria"/>
</dbReference>
<dbReference type="InterPro" id="IPR032710">
    <property type="entry name" value="NTF2-like_dom_sf"/>
</dbReference>
<dbReference type="Proteomes" id="UP000014411">
    <property type="component" value="Unassembled WGS sequence"/>
</dbReference>
<keyword evidence="3" id="KW-1185">Reference proteome</keyword>
<comment type="caution">
    <text evidence="2">The sequence shown here is derived from an EMBL/GenBank/DDBJ whole genome shotgun (WGS) entry which is preliminary data.</text>
</comment>
<dbReference type="InterPro" id="IPR037401">
    <property type="entry name" value="SnoaL-like"/>
</dbReference>
<protein>
    <recommendedName>
        <fullName evidence="1">SnoaL-like domain-containing protein</fullName>
    </recommendedName>
</protein>
<dbReference type="AlphaFoldDB" id="S3HKH3"/>
<gene>
    <name evidence="2" type="ORF">RGCCGE502_05599</name>
</gene>
<name>S3HKH3_9HYPH</name>
<reference evidence="2 3" key="1">
    <citation type="journal article" date="2012" name="J. Bacteriol.">
        <title>Genome sequence of Rhizobium grahamii CCGE502, a broad-host-range symbiont with low nodulation competitiveness in Phaseolus vulgaris.</title>
        <authorList>
            <person name="Althabegoiti M.J."/>
            <person name="Lozano L."/>
            <person name="Torres-Tejerizo G."/>
            <person name="Ormeno-Orrillo E."/>
            <person name="Rogel M.A."/>
            <person name="Gonzalez V."/>
            <person name="Martinez-Romero E."/>
        </authorList>
    </citation>
    <scope>NUCLEOTIDE SEQUENCE [LARGE SCALE GENOMIC DNA]</scope>
    <source>
        <strain evidence="2 3">CCGE 502</strain>
    </source>
</reference>
<sequence>MAGDDTRREGIVRGLYAAYIDGRKDDAGAMLTEDFSFSSPRDDRIDRIEYFSRCWPEPPPFRDMEIEYLQIAGDEAVVRYRAEKHDGGAFRNMEVLRFRGDKVASVDVYFGRNV</sequence>
<dbReference type="SUPFAM" id="SSF54427">
    <property type="entry name" value="NTF2-like"/>
    <property type="match status" value="1"/>
</dbReference>
<evidence type="ECO:0000313" key="2">
    <source>
        <dbReference type="EMBL" id="EPE99297.1"/>
    </source>
</evidence>
<dbReference type="Gene3D" id="3.10.450.50">
    <property type="match status" value="1"/>
</dbReference>
<dbReference type="Pfam" id="PF12680">
    <property type="entry name" value="SnoaL_2"/>
    <property type="match status" value="1"/>
</dbReference>
<organism evidence="2 3">
    <name type="scientific">Rhizobium grahamii CCGE 502</name>
    <dbReference type="NCBI Taxonomy" id="990285"/>
    <lineage>
        <taxon>Bacteria</taxon>
        <taxon>Pseudomonadati</taxon>
        <taxon>Pseudomonadota</taxon>
        <taxon>Alphaproteobacteria</taxon>
        <taxon>Hyphomicrobiales</taxon>
        <taxon>Rhizobiaceae</taxon>
        <taxon>Rhizobium/Agrobacterium group</taxon>
        <taxon>Rhizobium</taxon>
    </lineage>
</organism>
<accession>S3HKH3</accession>
<evidence type="ECO:0000259" key="1">
    <source>
        <dbReference type="Pfam" id="PF12680"/>
    </source>
</evidence>
<feature type="domain" description="SnoaL-like" evidence="1">
    <location>
        <begin position="12"/>
        <end position="105"/>
    </location>
</feature>
<dbReference type="HOGENOM" id="CLU_131959_0_0_5"/>
<dbReference type="STRING" id="990285.RGCCGE502_05599"/>